<dbReference type="AlphaFoldDB" id="A0A7S3PR78"/>
<gene>
    <name evidence="4" type="ORF">ASTO00021_LOCUS17924</name>
</gene>
<dbReference type="Gene3D" id="1.10.287.110">
    <property type="entry name" value="DnaJ domain"/>
    <property type="match status" value="1"/>
</dbReference>
<dbReference type="InterPro" id="IPR052842">
    <property type="entry name" value="ER_Co-chaperone"/>
</dbReference>
<feature type="region of interest" description="Disordered" evidence="1">
    <location>
        <begin position="93"/>
        <end position="124"/>
    </location>
</feature>
<keyword evidence="2" id="KW-0732">Signal</keyword>
<dbReference type="InterPro" id="IPR001623">
    <property type="entry name" value="DnaJ_domain"/>
</dbReference>
<feature type="chain" id="PRO_5031387806" description="J domain-containing protein" evidence="2">
    <location>
        <begin position="23"/>
        <end position="455"/>
    </location>
</feature>
<dbReference type="InterPro" id="IPR018253">
    <property type="entry name" value="DnaJ_domain_CS"/>
</dbReference>
<proteinExistence type="predicted"/>
<dbReference type="PROSITE" id="PS00636">
    <property type="entry name" value="DNAJ_1"/>
    <property type="match status" value="1"/>
</dbReference>
<dbReference type="PRINTS" id="PR00625">
    <property type="entry name" value="JDOMAIN"/>
</dbReference>
<accession>A0A7S3PR78</accession>
<evidence type="ECO:0000256" key="1">
    <source>
        <dbReference type="SAM" id="MobiDB-lite"/>
    </source>
</evidence>
<dbReference type="InterPro" id="IPR036869">
    <property type="entry name" value="J_dom_sf"/>
</dbReference>
<feature type="domain" description="J" evidence="3">
    <location>
        <begin position="25"/>
        <end position="93"/>
    </location>
</feature>
<dbReference type="EMBL" id="HBIN01023282">
    <property type="protein sequence ID" value="CAE0447960.1"/>
    <property type="molecule type" value="Transcribed_RNA"/>
</dbReference>
<feature type="signal peptide" evidence="2">
    <location>
        <begin position="1"/>
        <end position="22"/>
    </location>
</feature>
<dbReference type="PANTHER" id="PTHR45184:SF1">
    <property type="entry name" value="DNAJ PROTEIN ERDJ3A"/>
    <property type="match status" value="1"/>
</dbReference>
<evidence type="ECO:0000256" key="2">
    <source>
        <dbReference type="SAM" id="SignalP"/>
    </source>
</evidence>
<dbReference type="SMART" id="SM00271">
    <property type="entry name" value="DnaJ"/>
    <property type="match status" value="1"/>
</dbReference>
<name>A0A7S3PR78_9STRA</name>
<organism evidence="4">
    <name type="scientific">Aplanochytrium stocchinoi</name>
    <dbReference type="NCBI Taxonomy" id="215587"/>
    <lineage>
        <taxon>Eukaryota</taxon>
        <taxon>Sar</taxon>
        <taxon>Stramenopiles</taxon>
        <taxon>Bigyra</taxon>
        <taxon>Labyrinthulomycetes</taxon>
        <taxon>Thraustochytrida</taxon>
        <taxon>Thraustochytriidae</taxon>
        <taxon>Aplanochytrium</taxon>
    </lineage>
</organism>
<dbReference type="SUPFAM" id="SSF46565">
    <property type="entry name" value="Chaperone J-domain"/>
    <property type="match status" value="1"/>
</dbReference>
<evidence type="ECO:0000313" key="4">
    <source>
        <dbReference type="EMBL" id="CAE0447960.1"/>
    </source>
</evidence>
<feature type="compositionally biased region" description="Gly residues" evidence="1">
    <location>
        <begin position="148"/>
        <end position="174"/>
    </location>
</feature>
<dbReference type="PROSITE" id="PS50076">
    <property type="entry name" value="DNAJ_2"/>
    <property type="match status" value="1"/>
</dbReference>
<dbReference type="Gene3D" id="3.40.30.10">
    <property type="entry name" value="Glutaredoxin"/>
    <property type="match status" value="1"/>
</dbReference>
<reference evidence="4" key="1">
    <citation type="submission" date="2021-01" db="EMBL/GenBank/DDBJ databases">
        <authorList>
            <person name="Corre E."/>
            <person name="Pelletier E."/>
            <person name="Niang G."/>
            <person name="Scheremetjew M."/>
            <person name="Finn R."/>
            <person name="Kale V."/>
            <person name="Holt S."/>
            <person name="Cochrane G."/>
            <person name="Meng A."/>
            <person name="Brown T."/>
            <person name="Cohen L."/>
        </authorList>
    </citation>
    <scope>NUCLEOTIDE SEQUENCE</scope>
    <source>
        <strain evidence="4">GSBS06</strain>
    </source>
</reference>
<feature type="region of interest" description="Disordered" evidence="1">
    <location>
        <begin position="148"/>
        <end position="203"/>
    </location>
</feature>
<dbReference type="PANTHER" id="PTHR45184">
    <property type="entry name" value="DNAJ PROTEIN ERDJ3A"/>
    <property type="match status" value="1"/>
</dbReference>
<sequence length="455" mass="49880">MKVKIVLGVIFAIAVSVVHVSAGQDYYKILGISRGASDGEIKKAYRSLAKKYHPDRYVDEKKKAKAEAKFMTIAKAYETLSDSEQRKIYDQVGEEGLNGNNRGGGPDFQRRESGGGGFSRGGGGGGGGFGGFQDIFANMFGGGGGGNGGGFQFGGGQGRGRQGFGHQGRGGHQQGFGQQDRGGRSSRRQHQDEPPKALFSGSKVKVLKSSNEAKTTFGTKYRGDKIWFVLFHGGTLQGKEEKAYSDLAGRYDGVLNFAAVDCTETQNSKVCSHYKYDPSRARGTSSLIMYSGGGVEEIKEKFTSTAAKMKIVEKANSKLPEKYIDTVKTEKGMKSFLKKCVQQSNVKGCIVVASDKTEPSPLLKVLSAEFKNRLRFAHWPIPRTEKKNILKKVGAKKLPTILLYRNDPTNRLEIDFTGIENLELPSIDYKNLHSLLSDVSWSRKKSTSYKRRDEL</sequence>
<dbReference type="CDD" id="cd06257">
    <property type="entry name" value="DnaJ"/>
    <property type="match status" value="1"/>
</dbReference>
<dbReference type="Pfam" id="PF00226">
    <property type="entry name" value="DnaJ"/>
    <property type="match status" value="1"/>
</dbReference>
<protein>
    <recommendedName>
        <fullName evidence="3">J domain-containing protein</fullName>
    </recommendedName>
</protein>
<feature type="compositionally biased region" description="Gly residues" evidence="1">
    <location>
        <begin position="114"/>
        <end position="124"/>
    </location>
</feature>
<evidence type="ECO:0000259" key="3">
    <source>
        <dbReference type="PROSITE" id="PS50076"/>
    </source>
</evidence>